<accession>A0A401XNS5</accession>
<evidence type="ECO:0000313" key="2">
    <source>
        <dbReference type="Proteomes" id="UP000286715"/>
    </source>
</evidence>
<proteinExistence type="predicted"/>
<dbReference type="RefSeq" id="WP_124398719.1">
    <property type="nucleotide sequence ID" value="NZ_BHZE01000030.1"/>
</dbReference>
<dbReference type="OrthoDB" id="1347074at2"/>
<reference evidence="1 2" key="1">
    <citation type="submission" date="2018-11" db="EMBL/GenBank/DDBJ databases">
        <title>Schleiferia aggregans sp. nov., a moderately thermophilic heterotrophic bacterium isolated from microbial mats at a terrestrial hot spring.</title>
        <authorList>
            <person name="Iino T."/>
            <person name="Ohkuma M."/>
            <person name="Haruta S."/>
        </authorList>
    </citation>
    <scope>NUCLEOTIDE SEQUENCE [LARGE SCALE GENOMIC DNA]</scope>
    <source>
        <strain evidence="1 2">LA</strain>
    </source>
</reference>
<protein>
    <submittedName>
        <fullName evidence="1">Uncharacterized protein</fullName>
    </submittedName>
</protein>
<dbReference type="EMBL" id="BHZE01000030">
    <property type="protein sequence ID" value="GCD78667.1"/>
    <property type="molecule type" value="Genomic_DNA"/>
</dbReference>
<dbReference type="Proteomes" id="UP000286715">
    <property type="component" value="Unassembled WGS sequence"/>
</dbReference>
<name>A0A401XNS5_9FLAO</name>
<organism evidence="1 2">
    <name type="scientific">Thermaurantimonas aggregans</name>
    <dbReference type="NCBI Taxonomy" id="2173829"/>
    <lineage>
        <taxon>Bacteria</taxon>
        <taxon>Pseudomonadati</taxon>
        <taxon>Bacteroidota</taxon>
        <taxon>Flavobacteriia</taxon>
        <taxon>Flavobacteriales</taxon>
        <taxon>Schleiferiaceae</taxon>
        <taxon>Thermaurantimonas</taxon>
    </lineage>
</organism>
<dbReference type="AlphaFoldDB" id="A0A401XNS5"/>
<evidence type="ECO:0000313" key="1">
    <source>
        <dbReference type="EMBL" id="GCD78667.1"/>
    </source>
</evidence>
<keyword evidence="2" id="KW-1185">Reference proteome</keyword>
<gene>
    <name evidence="1" type="ORF">JCM31826_21490</name>
</gene>
<sequence length="219" mass="26167">MNLKTLSKILFAISIFNFVSCNTSSLNITPENHLNAYEDSVFKYSIIRYAGKLPPKATHRIKFDPSFDEYYIHLAQRHKLDFFYPSKDGFIYFQISRIAPSLHEKYVGIGGKLKKDKDGNIIYYEEVYRTWKMPYDDLIKVSKQVFIDMVNGKKLEKYYTKNTPDNVYIIEFPDDETYFDTEKRVWVSKRENPLIEFENERQKLYEKKFFETKKTDSLN</sequence>
<comment type="caution">
    <text evidence="1">The sequence shown here is derived from an EMBL/GenBank/DDBJ whole genome shotgun (WGS) entry which is preliminary data.</text>
</comment>